<sequence>MFRITPHAIKARALLYRRSTTEIQVVAFTRFPPSLKYKDPTERVTCPKPPPPLPPPPKDDRLLWGTVALLFLAGGFAVYAKQNPEIRDWLTLNLPWFDDLIAIAYQENMTYGEFASECMDNIKKYLRGDKPKQCSLDGTPETPIIKESPCDILPPPVVTKDICEIERCLKDLGDSTINNYLTARDACMYYNQLVEGVMVNFSVHSMKKLHEAMAERLALVKVSVDNAKEAHAKLDELSRYFDCGVCAPKEAIENTKSMMKEYQDKIKAVRIEYQWENDKSIVIDRQWLMVEETVDQYTTENETMFTGLKYDHKKPAIQSDADLLLHHTLRYVNQLKEELCEARCGITDRVNRALETLPQDEKSVKATNAAMQAGLKTKRADMEKEFKKRADDQKAANEKKIKDSLKKQLERHQETLQLRLAQKEIEATAKLDILVVEKVEAQKRVFANQLKEMAMKLKIVEDKLNARLKAERETRRSQELWTAGASLLAATKKGDRYVNIDKELNAIEKASGDGDKLVATVLKSIPKSIREQGIVPESVLRDRYHVMERTALKVALVEQDGASMPIYWFSWLQSVFLFMKISGIPMAEYEKPPKEPSKDLDTFDLLQRARFWIERGNIAAALRYVDSLQGASRAAASTWYNAAKAHIEVRQAAEAILAHAAALGLQYI</sequence>
<dbReference type="EMBL" id="CM034412">
    <property type="protein sequence ID" value="KAJ0170858.1"/>
    <property type="molecule type" value="Genomic_DNA"/>
</dbReference>
<organism evidence="1 2">
    <name type="scientific">Dendrolimus kikuchii</name>
    <dbReference type="NCBI Taxonomy" id="765133"/>
    <lineage>
        <taxon>Eukaryota</taxon>
        <taxon>Metazoa</taxon>
        <taxon>Ecdysozoa</taxon>
        <taxon>Arthropoda</taxon>
        <taxon>Hexapoda</taxon>
        <taxon>Insecta</taxon>
        <taxon>Pterygota</taxon>
        <taxon>Neoptera</taxon>
        <taxon>Endopterygota</taxon>
        <taxon>Lepidoptera</taxon>
        <taxon>Glossata</taxon>
        <taxon>Ditrysia</taxon>
        <taxon>Bombycoidea</taxon>
        <taxon>Lasiocampidae</taxon>
        <taxon>Dendrolimus</taxon>
    </lineage>
</organism>
<proteinExistence type="predicted"/>
<protein>
    <submittedName>
        <fullName evidence="1">Uncharacterized protein</fullName>
    </submittedName>
</protein>
<comment type="caution">
    <text evidence="1">The sequence shown here is derived from an EMBL/GenBank/DDBJ whole genome shotgun (WGS) entry which is preliminary data.</text>
</comment>
<evidence type="ECO:0000313" key="2">
    <source>
        <dbReference type="Proteomes" id="UP000824533"/>
    </source>
</evidence>
<gene>
    <name evidence="1" type="ORF">K1T71_013630</name>
</gene>
<accession>A0ACC1CGZ2</accession>
<reference evidence="1 2" key="1">
    <citation type="journal article" date="2021" name="Front. Genet.">
        <title>Chromosome-Level Genome Assembly Reveals Significant Gene Expansion in the Toll and IMD Signaling Pathways of Dendrolimus kikuchii.</title>
        <authorList>
            <person name="Zhou J."/>
            <person name="Wu P."/>
            <person name="Xiong Z."/>
            <person name="Liu N."/>
            <person name="Zhao N."/>
            <person name="Ji M."/>
            <person name="Qiu Y."/>
            <person name="Yang B."/>
        </authorList>
    </citation>
    <scope>NUCLEOTIDE SEQUENCE [LARGE SCALE GENOMIC DNA]</scope>
    <source>
        <strain evidence="1">Ann1</strain>
    </source>
</reference>
<name>A0ACC1CGZ2_9NEOP</name>
<evidence type="ECO:0000313" key="1">
    <source>
        <dbReference type="EMBL" id="KAJ0170858.1"/>
    </source>
</evidence>
<dbReference type="Proteomes" id="UP000824533">
    <property type="component" value="Linkage Group LG26"/>
</dbReference>
<keyword evidence="2" id="KW-1185">Reference proteome</keyword>